<dbReference type="EMBL" id="AMQM01007631">
    <property type="status" value="NOT_ANNOTATED_CDS"/>
    <property type="molecule type" value="Genomic_DNA"/>
</dbReference>
<feature type="transmembrane region" description="Helical" evidence="5">
    <location>
        <begin position="209"/>
        <end position="237"/>
    </location>
</feature>
<dbReference type="AlphaFoldDB" id="T1EGW0"/>
<evidence type="ECO:0000256" key="1">
    <source>
        <dbReference type="ARBA" id="ARBA00004141"/>
    </source>
</evidence>
<proteinExistence type="predicted"/>
<dbReference type="FunCoup" id="T1EGW0">
    <property type="interactions" value="375"/>
</dbReference>
<dbReference type="EnsemblMetazoa" id="HelroT122800">
    <property type="protein sequence ID" value="HelroP122800"/>
    <property type="gene ID" value="HelroG122800"/>
</dbReference>
<dbReference type="GO" id="GO:0005794">
    <property type="term" value="C:Golgi apparatus"/>
    <property type="evidence" value="ECO:0000318"/>
    <property type="project" value="GO_Central"/>
</dbReference>
<dbReference type="InterPro" id="IPR050186">
    <property type="entry name" value="TPT_transporter"/>
</dbReference>
<dbReference type="OMA" id="GWKDPTM"/>
<dbReference type="GO" id="GO:0055085">
    <property type="term" value="P:transmembrane transport"/>
    <property type="evidence" value="ECO:0000318"/>
    <property type="project" value="GO_Central"/>
</dbReference>
<accession>T1EGW0</accession>
<dbReference type="InterPro" id="IPR004853">
    <property type="entry name" value="Sugar_P_trans_dom"/>
</dbReference>
<dbReference type="GO" id="GO:0015297">
    <property type="term" value="F:antiporter activity"/>
    <property type="evidence" value="ECO:0000318"/>
    <property type="project" value="GO_Central"/>
</dbReference>
<dbReference type="Pfam" id="PF03151">
    <property type="entry name" value="TPT"/>
    <property type="match status" value="1"/>
</dbReference>
<evidence type="ECO:0000256" key="2">
    <source>
        <dbReference type="ARBA" id="ARBA00022692"/>
    </source>
</evidence>
<feature type="transmembrane region" description="Helical" evidence="5">
    <location>
        <begin position="94"/>
        <end position="114"/>
    </location>
</feature>
<name>T1EGW0_HELRO</name>
<dbReference type="GeneID" id="20195810"/>
<dbReference type="eggNOG" id="KOG1444">
    <property type="taxonomic scope" value="Eukaryota"/>
</dbReference>
<feature type="transmembrane region" description="Helical" evidence="5">
    <location>
        <begin position="249"/>
        <end position="268"/>
    </location>
</feature>
<evidence type="ECO:0000256" key="4">
    <source>
        <dbReference type="ARBA" id="ARBA00023136"/>
    </source>
</evidence>
<dbReference type="OrthoDB" id="417037at2759"/>
<evidence type="ECO:0000259" key="6">
    <source>
        <dbReference type="Pfam" id="PF03151"/>
    </source>
</evidence>
<keyword evidence="9" id="KW-1185">Reference proteome</keyword>
<dbReference type="GO" id="GO:0016020">
    <property type="term" value="C:membrane"/>
    <property type="evidence" value="ECO:0007669"/>
    <property type="project" value="UniProtKB-SubCell"/>
</dbReference>
<dbReference type="HOGENOM" id="CLU_040726_2_1_1"/>
<evidence type="ECO:0000313" key="9">
    <source>
        <dbReference type="Proteomes" id="UP000015101"/>
    </source>
</evidence>
<gene>
    <name evidence="8" type="primary">20195810</name>
    <name evidence="7" type="ORF">HELRODRAFT_122800</name>
</gene>
<feature type="domain" description="Sugar phosphate transporter" evidence="6">
    <location>
        <begin position="11"/>
        <end position="290"/>
    </location>
</feature>
<feature type="transmembrane region" description="Helical" evidence="5">
    <location>
        <begin position="33"/>
        <end position="54"/>
    </location>
</feature>
<reference evidence="8" key="3">
    <citation type="submission" date="2015-06" db="UniProtKB">
        <authorList>
            <consortium name="EnsemblMetazoa"/>
        </authorList>
    </citation>
    <scope>IDENTIFICATION</scope>
</reference>
<dbReference type="EMBL" id="KB097650">
    <property type="protein sequence ID" value="ESN92315.1"/>
    <property type="molecule type" value="Genomic_DNA"/>
</dbReference>
<feature type="transmembrane region" description="Helical" evidence="5">
    <location>
        <begin position="146"/>
        <end position="166"/>
    </location>
</feature>
<feature type="transmembrane region" description="Helical" evidence="5">
    <location>
        <begin position="121"/>
        <end position="140"/>
    </location>
</feature>
<evidence type="ECO:0000256" key="3">
    <source>
        <dbReference type="ARBA" id="ARBA00022989"/>
    </source>
</evidence>
<protein>
    <recommendedName>
        <fullName evidence="6">Sugar phosphate transporter domain-containing protein</fullName>
    </recommendedName>
</protein>
<dbReference type="Proteomes" id="UP000015101">
    <property type="component" value="Unassembled WGS sequence"/>
</dbReference>
<feature type="transmembrane region" description="Helical" evidence="5">
    <location>
        <begin position="274"/>
        <end position="293"/>
    </location>
</feature>
<evidence type="ECO:0000256" key="5">
    <source>
        <dbReference type="SAM" id="Phobius"/>
    </source>
</evidence>
<dbReference type="PANTHER" id="PTHR11132">
    <property type="entry name" value="SOLUTE CARRIER FAMILY 35"/>
    <property type="match status" value="1"/>
</dbReference>
<keyword evidence="2 5" id="KW-0812">Transmembrane</keyword>
<organism evidence="8 9">
    <name type="scientific">Helobdella robusta</name>
    <name type="common">Californian leech</name>
    <dbReference type="NCBI Taxonomy" id="6412"/>
    <lineage>
        <taxon>Eukaryota</taxon>
        <taxon>Metazoa</taxon>
        <taxon>Spiralia</taxon>
        <taxon>Lophotrochozoa</taxon>
        <taxon>Annelida</taxon>
        <taxon>Clitellata</taxon>
        <taxon>Hirudinea</taxon>
        <taxon>Rhynchobdellida</taxon>
        <taxon>Glossiphoniidae</taxon>
        <taxon>Helobdella</taxon>
    </lineage>
</organism>
<evidence type="ECO:0000313" key="8">
    <source>
        <dbReference type="EnsemblMetazoa" id="HelroP122800"/>
    </source>
</evidence>
<dbReference type="CTD" id="20195810"/>
<feature type="transmembrane region" description="Helical" evidence="5">
    <location>
        <begin position="178"/>
        <end position="197"/>
    </location>
</feature>
<dbReference type="KEGG" id="hro:HELRODRAFT_122800"/>
<reference evidence="7 9" key="2">
    <citation type="journal article" date="2013" name="Nature">
        <title>Insights into bilaterian evolution from three spiralian genomes.</title>
        <authorList>
            <person name="Simakov O."/>
            <person name="Marletaz F."/>
            <person name="Cho S.J."/>
            <person name="Edsinger-Gonzales E."/>
            <person name="Havlak P."/>
            <person name="Hellsten U."/>
            <person name="Kuo D.H."/>
            <person name="Larsson T."/>
            <person name="Lv J."/>
            <person name="Arendt D."/>
            <person name="Savage R."/>
            <person name="Osoegawa K."/>
            <person name="de Jong P."/>
            <person name="Grimwood J."/>
            <person name="Chapman J.A."/>
            <person name="Shapiro H."/>
            <person name="Aerts A."/>
            <person name="Otillar R.P."/>
            <person name="Terry A.Y."/>
            <person name="Boore J.L."/>
            <person name="Grigoriev I.V."/>
            <person name="Lindberg D.R."/>
            <person name="Seaver E.C."/>
            <person name="Weisblat D.A."/>
            <person name="Putnam N.H."/>
            <person name="Rokhsar D.S."/>
        </authorList>
    </citation>
    <scope>NUCLEOTIDE SEQUENCE</scope>
</reference>
<reference evidence="9" key="1">
    <citation type="submission" date="2012-12" db="EMBL/GenBank/DDBJ databases">
        <authorList>
            <person name="Hellsten U."/>
            <person name="Grimwood J."/>
            <person name="Chapman J.A."/>
            <person name="Shapiro H."/>
            <person name="Aerts A."/>
            <person name="Otillar R.P."/>
            <person name="Terry A.Y."/>
            <person name="Boore J.L."/>
            <person name="Simakov O."/>
            <person name="Marletaz F."/>
            <person name="Cho S.-J."/>
            <person name="Edsinger-Gonzales E."/>
            <person name="Havlak P."/>
            <person name="Kuo D.-H."/>
            <person name="Larsson T."/>
            <person name="Lv J."/>
            <person name="Arendt D."/>
            <person name="Savage R."/>
            <person name="Osoegawa K."/>
            <person name="de Jong P."/>
            <person name="Lindberg D.R."/>
            <person name="Seaver E.C."/>
            <person name="Weisblat D.A."/>
            <person name="Putnam N.H."/>
            <person name="Grigoriev I.V."/>
            <person name="Rokhsar D.S."/>
        </authorList>
    </citation>
    <scope>NUCLEOTIDE SEQUENCE</scope>
</reference>
<comment type="subcellular location">
    <subcellularLocation>
        <location evidence="1">Membrane</location>
        <topology evidence="1">Multi-pass membrane protein</topology>
    </subcellularLocation>
</comment>
<evidence type="ECO:0000313" key="7">
    <source>
        <dbReference type="EMBL" id="ESN92315.1"/>
    </source>
</evidence>
<sequence>IGFIIAFLYGACSASMAFVNKAVLSYYKFNFPFFLVSCQMAFTIAILEALRLSGNKFLVKFTFERAWTFLLPSIFYAANSVLSLSALYGMNIPMYGVIKRCAPVVILILGVAILNKPLPQVSVCLSVGMITGGCIVAGYGDLTFEPWSYLCGFSSVLSQAIYLLLVQKHASDFGAAESLHLNSFNTLPLLLIISLVAQEFNTALKQFLLNIITLNIGFILTFTAVIVFGCLLNYLLFLCTTYNSALTTSVTGTLKTILQTVVGMFTFGGITLNIYIIFGIILNFAGGVMYTVFKHKITKDKS</sequence>
<keyword evidence="3 5" id="KW-1133">Transmembrane helix</keyword>
<dbReference type="InParanoid" id="T1EGW0"/>
<dbReference type="RefSeq" id="XP_009029556.1">
    <property type="nucleotide sequence ID" value="XM_009031308.1"/>
</dbReference>
<dbReference type="STRING" id="6412.T1EGW0"/>
<feature type="transmembrane region" description="Helical" evidence="5">
    <location>
        <begin position="66"/>
        <end position="88"/>
    </location>
</feature>
<keyword evidence="4 5" id="KW-0472">Membrane</keyword>